<accession>A0AA37T9M0</accession>
<gene>
    <name evidence="1" type="ORF">GCM10007877_09110</name>
</gene>
<name>A0AA37T9M0_9GAMM</name>
<dbReference type="Proteomes" id="UP001156870">
    <property type="component" value="Unassembled WGS sequence"/>
</dbReference>
<organism evidence="1 2">
    <name type="scientific">Marinibactrum halimedae</name>
    <dbReference type="NCBI Taxonomy" id="1444977"/>
    <lineage>
        <taxon>Bacteria</taxon>
        <taxon>Pseudomonadati</taxon>
        <taxon>Pseudomonadota</taxon>
        <taxon>Gammaproteobacteria</taxon>
        <taxon>Cellvibrionales</taxon>
        <taxon>Cellvibrionaceae</taxon>
        <taxon>Marinibactrum</taxon>
    </lineage>
</organism>
<sequence>MKTFKQNNKADDGRGFESQAAVDGGDWGVIFDPFLCLRCSQYLWLEGVFV</sequence>
<comment type="caution">
    <text evidence="1">The sequence shown here is derived from an EMBL/GenBank/DDBJ whole genome shotgun (WGS) entry which is preliminary data.</text>
</comment>
<reference evidence="1 2" key="1">
    <citation type="journal article" date="2014" name="Int. J. Syst. Evol. Microbiol.">
        <title>Complete genome sequence of Corynebacterium casei LMG S-19264T (=DSM 44701T), isolated from a smear-ripened cheese.</title>
        <authorList>
            <consortium name="US DOE Joint Genome Institute (JGI-PGF)"/>
            <person name="Walter F."/>
            <person name="Albersmeier A."/>
            <person name="Kalinowski J."/>
            <person name="Ruckert C."/>
        </authorList>
    </citation>
    <scope>NUCLEOTIDE SEQUENCE [LARGE SCALE GENOMIC DNA]</scope>
    <source>
        <strain evidence="1 2">NBRC 110095</strain>
    </source>
</reference>
<dbReference type="AlphaFoldDB" id="A0AA37T9M0"/>
<keyword evidence="2" id="KW-1185">Reference proteome</keyword>
<evidence type="ECO:0000313" key="2">
    <source>
        <dbReference type="Proteomes" id="UP001156870"/>
    </source>
</evidence>
<proteinExistence type="predicted"/>
<dbReference type="EMBL" id="BSPD01000027">
    <property type="protein sequence ID" value="GLS25197.1"/>
    <property type="molecule type" value="Genomic_DNA"/>
</dbReference>
<protein>
    <submittedName>
        <fullName evidence="1">Uncharacterized protein</fullName>
    </submittedName>
</protein>
<evidence type="ECO:0000313" key="1">
    <source>
        <dbReference type="EMBL" id="GLS25197.1"/>
    </source>
</evidence>